<dbReference type="Pfam" id="PF00076">
    <property type="entry name" value="RRM_1"/>
    <property type="match status" value="1"/>
</dbReference>
<dbReference type="InterPro" id="IPR005123">
    <property type="entry name" value="Oxoglu/Fe-dep_dioxygenase_dom"/>
</dbReference>
<dbReference type="EMBL" id="LGRX02018311">
    <property type="protein sequence ID" value="KAK3259998.1"/>
    <property type="molecule type" value="Genomic_DNA"/>
</dbReference>
<dbReference type="PROSITE" id="PS51471">
    <property type="entry name" value="FE2OG_OXY"/>
    <property type="match status" value="1"/>
</dbReference>
<sequence>MYFRSHSKQSTPHLCLCNCGPAAGLELDILRNILAEFGEVVRLVTPAPEKPVVYVSFDSVLSAERAFAALNKQCFPGFENRVLALRYAAYREPPQENWLTVCTTSSQLAVPGLKLILNFITEEEEQALVEGIDAGSWSPLAKRRVQHYGFEFSYKECDVERAPLGELPPWVESTLQRVHELEELCEQRVDQLTVNEYSPGVGIAPHIDTHSAFHSPLLSLSLAGHTVMEFRRGQDHRALLLPARSLLILSNEARYAWQHYIPHRKQDMLASEIVRRPPRRLSLTLRVVREGPCACSFPEHCDSQQQQRAKLPEEGMPAKSMPHTQMLSASPTLHSQGPSPGPAPSTSQPPPQDLVQHGAPAVGVLPVQHGAT</sequence>
<dbReference type="Gene3D" id="3.30.70.330">
    <property type="match status" value="1"/>
</dbReference>
<comment type="caution">
    <text evidence="4">The sequence shown here is derived from an EMBL/GenBank/DDBJ whole genome shotgun (WGS) entry which is preliminary data.</text>
</comment>
<accession>A0AAE0KTD2</accession>
<feature type="region of interest" description="Disordered" evidence="2">
    <location>
        <begin position="297"/>
        <end position="372"/>
    </location>
</feature>
<feature type="compositionally biased region" description="Pro residues" evidence="2">
    <location>
        <begin position="339"/>
        <end position="352"/>
    </location>
</feature>
<dbReference type="SUPFAM" id="SSF51197">
    <property type="entry name" value="Clavaminate synthase-like"/>
    <property type="match status" value="1"/>
</dbReference>
<proteinExistence type="inferred from homology"/>
<dbReference type="PANTHER" id="PTHR12463:SF1">
    <property type="entry name" value="2-OXOGLUTARATE AND FE-DEPENDENT OXYGENASE FAMILY PROTEIN"/>
    <property type="match status" value="1"/>
</dbReference>
<reference evidence="4 5" key="1">
    <citation type="journal article" date="2015" name="Genome Biol. Evol.">
        <title>Comparative Genomics of a Bacterivorous Green Alga Reveals Evolutionary Causalities and Consequences of Phago-Mixotrophic Mode of Nutrition.</title>
        <authorList>
            <person name="Burns J.A."/>
            <person name="Paasch A."/>
            <person name="Narechania A."/>
            <person name="Kim E."/>
        </authorList>
    </citation>
    <scope>NUCLEOTIDE SEQUENCE [LARGE SCALE GENOMIC DNA]</scope>
    <source>
        <strain evidence="4 5">PLY_AMNH</strain>
    </source>
</reference>
<dbReference type="InterPro" id="IPR032857">
    <property type="entry name" value="ALKBH4"/>
</dbReference>
<evidence type="ECO:0000256" key="1">
    <source>
        <dbReference type="ARBA" id="ARBA00007879"/>
    </source>
</evidence>
<organism evidence="4 5">
    <name type="scientific">Cymbomonas tetramitiformis</name>
    <dbReference type="NCBI Taxonomy" id="36881"/>
    <lineage>
        <taxon>Eukaryota</taxon>
        <taxon>Viridiplantae</taxon>
        <taxon>Chlorophyta</taxon>
        <taxon>Pyramimonadophyceae</taxon>
        <taxon>Pyramimonadales</taxon>
        <taxon>Pyramimonadaceae</taxon>
        <taxon>Cymbomonas</taxon>
    </lineage>
</organism>
<evidence type="ECO:0000313" key="5">
    <source>
        <dbReference type="Proteomes" id="UP001190700"/>
    </source>
</evidence>
<gene>
    <name evidence="4" type="ORF">CYMTET_31030</name>
</gene>
<dbReference type="Pfam" id="PF13532">
    <property type="entry name" value="2OG-FeII_Oxy_2"/>
    <property type="match status" value="1"/>
</dbReference>
<dbReference type="GO" id="GO:0003723">
    <property type="term" value="F:RNA binding"/>
    <property type="evidence" value="ECO:0007669"/>
    <property type="project" value="InterPro"/>
</dbReference>
<feature type="non-terminal residue" evidence="4">
    <location>
        <position position="372"/>
    </location>
</feature>
<feature type="compositionally biased region" description="Polar residues" evidence="2">
    <location>
        <begin position="322"/>
        <end position="334"/>
    </location>
</feature>
<keyword evidence="5" id="KW-1185">Reference proteome</keyword>
<dbReference type="GO" id="GO:0070988">
    <property type="term" value="P:demethylation"/>
    <property type="evidence" value="ECO:0007669"/>
    <property type="project" value="InterPro"/>
</dbReference>
<dbReference type="InterPro" id="IPR012677">
    <property type="entry name" value="Nucleotide-bd_a/b_plait_sf"/>
</dbReference>
<evidence type="ECO:0000259" key="3">
    <source>
        <dbReference type="PROSITE" id="PS51471"/>
    </source>
</evidence>
<dbReference type="PANTHER" id="PTHR12463">
    <property type="entry name" value="OXYGENASE-RELATED"/>
    <property type="match status" value="1"/>
</dbReference>
<dbReference type="SUPFAM" id="SSF54928">
    <property type="entry name" value="RNA-binding domain, RBD"/>
    <property type="match status" value="1"/>
</dbReference>
<dbReference type="InterPro" id="IPR035979">
    <property type="entry name" value="RBD_domain_sf"/>
</dbReference>
<name>A0AAE0KTD2_9CHLO</name>
<dbReference type="Gene3D" id="2.60.120.590">
    <property type="entry name" value="Alpha-ketoglutarate-dependent dioxygenase AlkB-like"/>
    <property type="match status" value="1"/>
</dbReference>
<dbReference type="InterPro" id="IPR000504">
    <property type="entry name" value="RRM_dom"/>
</dbReference>
<evidence type="ECO:0000256" key="2">
    <source>
        <dbReference type="SAM" id="MobiDB-lite"/>
    </source>
</evidence>
<dbReference type="InterPro" id="IPR037151">
    <property type="entry name" value="AlkB-like_sf"/>
</dbReference>
<dbReference type="AlphaFoldDB" id="A0AAE0KTD2"/>
<protein>
    <recommendedName>
        <fullName evidence="3">Fe2OG dioxygenase domain-containing protein</fullName>
    </recommendedName>
</protein>
<dbReference type="GO" id="GO:0032451">
    <property type="term" value="F:demethylase activity"/>
    <property type="evidence" value="ECO:0007669"/>
    <property type="project" value="TreeGrafter"/>
</dbReference>
<dbReference type="Proteomes" id="UP001190700">
    <property type="component" value="Unassembled WGS sequence"/>
</dbReference>
<evidence type="ECO:0000313" key="4">
    <source>
        <dbReference type="EMBL" id="KAK3259998.1"/>
    </source>
</evidence>
<feature type="domain" description="Fe2OG dioxygenase" evidence="3">
    <location>
        <begin position="188"/>
        <end position="289"/>
    </location>
</feature>
<dbReference type="InterPro" id="IPR027450">
    <property type="entry name" value="AlkB-like"/>
</dbReference>
<dbReference type="GO" id="GO:0016491">
    <property type="term" value="F:oxidoreductase activity"/>
    <property type="evidence" value="ECO:0007669"/>
    <property type="project" value="TreeGrafter"/>
</dbReference>
<comment type="similarity">
    <text evidence="1">Belongs to the alkB family.</text>
</comment>